<accession>A0A0G1G763</accession>
<evidence type="ECO:0000313" key="1">
    <source>
        <dbReference type="EMBL" id="KKS94828.1"/>
    </source>
</evidence>
<name>A0A0G1G763_9BACT</name>
<dbReference type="AlphaFoldDB" id="A0A0G1G763"/>
<reference evidence="1 2" key="1">
    <citation type="journal article" date="2015" name="Nature">
        <title>rRNA introns, odd ribosomes, and small enigmatic genomes across a large radiation of phyla.</title>
        <authorList>
            <person name="Brown C.T."/>
            <person name="Hug L.A."/>
            <person name="Thomas B.C."/>
            <person name="Sharon I."/>
            <person name="Castelle C.J."/>
            <person name="Singh A."/>
            <person name="Wilkins M.J."/>
            <person name="Williams K.H."/>
            <person name="Banfield J.F."/>
        </authorList>
    </citation>
    <scope>NUCLEOTIDE SEQUENCE [LARGE SCALE GENOMIC DNA]</scope>
</reference>
<sequence>MSNSKEDEARTSGLTPREVYQLLLENRVDLIEISLCSSNSSVVVKSGAETLLILTGLNYNDLLPNSFRCILQNIIEDPTISVLSKNRTNDHGLFTGKTIIEISSLSGDRISYLVTSQGISNKFNRLVIERVGI</sequence>
<dbReference type="Proteomes" id="UP000033980">
    <property type="component" value="Unassembled WGS sequence"/>
</dbReference>
<evidence type="ECO:0000313" key="2">
    <source>
        <dbReference type="Proteomes" id="UP000033980"/>
    </source>
</evidence>
<protein>
    <submittedName>
        <fullName evidence="1">Uncharacterized protein</fullName>
    </submittedName>
</protein>
<comment type="caution">
    <text evidence="1">The sequence shown here is derived from an EMBL/GenBank/DDBJ whole genome shotgun (WGS) entry which is preliminary data.</text>
</comment>
<organism evidence="1 2">
    <name type="scientific">Candidatus Collierbacteria bacterium GW2011_GWC2_43_12</name>
    <dbReference type="NCBI Taxonomy" id="1618390"/>
    <lineage>
        <taxon>Bacteria</taxon>
        <taxon>Candidatus Collieribacteriota</taxon>
    </lineage>
</organism>
<gene>
    <name evidence="1" type="ORF">UV68_C0002G0028</name>
</gene>
<proteinExistence type="predicted"/>
<dbReference type="EMBL" id="LCFK01000002">
    <property type="protein sequence ID" value="KKS94828.1"/>
    <property type="molecule type" value="Genomic_DNA"/>
</dbReference>